<dbReference type="Pfam" id="PF13377">
    <property type="entry name" value="Peripla_BP_3"/>
    <property type="match status" value="1"/>
</dbReference>
<dbReference type="EMBL" id="LQZT01000001">
    <property type="protein sequence ID" value="OCW59519.1"/>
    <property type="molecule type" value="Genomic_DNA"/>
</dbReference>
<comment type="caution">
    <text evidence="6">The sequence shown here is derived from an EMBL/GenBank/DDBJ whole genome shotgun (WGS) entry which is preliminary data.</text>
</comment>
<evidence type="ECO:0000313" key="7">
    <source>
        <dbReference type="Proteomes" id="UP000094795"/>
    </source>
</evidence>
<evidence type="ECO:0000259" key="5">
    <source>
        <dbReference type="PROSITE" id="PS50932"/>
    </source>
</evidence>
<evidence type="ECO:0000256" key="1">
    <source>
        <dbReference type="ARBA" id="ARBA00022491"/>
    </source>
</evidence>
<dbReference type="AlphaFoldDB" id="A0A1C1Z1B9"/>
<keyword evidence="7" id="KW-1185">Reference proteome</keyword>
<dbReference type="InterPro" id="IPR046335">
    <property type="entry name" value="LacI/GalR-like_sensor"/>
</dbReference>
<dbReference type="Proteomes" id="UP000094795">
    <property type="component" value="Unassembled WGS sequence"/>
</dbReference>
<dbReference type="InterPro" id="IPR000843">
    <property type="entry name" value="HTH_LacI"/>
</dbReference>
<dbReference type="STRING" id="1480615.AWJ14_10925"/>
<protein>
    <submittedName>
        <fullName evidence="6">LacI family transcriptional regulator</fullName>
    </submittedName>
</protein>
<evidence type="ECO:0000256" key="2">
    <source>
        <dbReference type="ARBA" id="ARBA00023015"/>
    </source>
</evidence>
<feature type="domain" description="HTH lacI-type" evidence="5">
    <location>
        <begin position="1"/>
        <end position="56"/>
    </location>
</feature>
<dbReference type="OrthoDB" id="9798934at2"/>
<evidence type="ECO:0000313" key="6">
    <source>
        <dbReference type="EMBL" id="OCW59519.1"/>
    </source>
</evidence>
<dbReference type="GO" id="GO:0003700">
    <property type="term" value="F:DNA-binding transcription factor activity"/>
    <property type="evidence" value="ECO:0007669"/>
    <property type="project" value="TreeGrafter"/>
</dbReference>
<sequence length="328" mass="35741">MMDVAARAGVSQATVSLILNGSSGARFSEATRKRVMDAVNELGYRLPNRSVAAEPSENRVIAFLTDELTTDPWMALAFEGAREKALELGVIVTLGIFRAGEDPNEDVFSLCQRQPLLGYIFGTILTRKIDPPAALFKLPSVLVNCYDQSRRLPSILPGDVAGGRAATERLIQAGRKRIGLINGQDGLDNPRDRLRGYKQALASNDFSFDPALVRYGNWEPSSGYSETHALMDLPNPPDAIFCANDLMALGCIEALKERGKSVPGDVSVIGFDNRDIAQFLRPPLTTLHLPLFQMGAMAVEMIHDIAGGLKSSHDQLKVECTIVERESV</sequence>
<keyword evidence="4" id="KW-0804">Transcription</keyword>
<dbReference type="CDD" id="cd01392">
    <property type="entry name" value="HTH_LacI"/>
    <property type="match status" value="1"/>
</dbReference>
<keyword evidence="2" id="KW-0805">Transcription regulation</keyword>
<proteinExistence type="predicted"/>
<organism evidence="6 7">
    <name type="scientific">Hoeflea olei</name>
    <dbReference type="NCBI Taxonomy" id="1480615"/>
    <lineage>
        <taxon>Bacteria</taxon>
        <taxon>Pseudomonadati</taxon>
        <taxon>Pseudomonadota</taxon>
        <taxon>Alphaproteobacteria</taxon>
        <taxon>Hyphomicrobiales</taxon>
        <taxon>Rhizobiaceae</taxon>
        <taxon>Hoeflea</taxon>
    </lineage>
</organism>
<keyword evidence="1" id="KW-0678">Repressor</keyword>
<dbReference type="Pfam" id="PF00356">
    <property type="entry name" value="LacI"/>
    <property type="match status" value="1"/>
</dbReference>
<dbReference type="PANTHER" id="PTHR30146">
    <property type="entry name" value="LACI-RELATED TRANSCRIPTIONAL REPRESSOR"/>
    <property type="match status" value="1"/>
</dbReference>
<dbReference type="PROSITE" id="PS00356">
    <property type="entry name" value="HTH_LACI_1"/>
    <property type="match status" value="1"/>
</dbReference>
<accession>A0A1C1Z1B9</accession>
<dbReference type="InterPro" id="IPR010982">
    <property type="entry name" value="Lambda_DNA-bd_dom_sf"/>
</dbReference>
<name>A0A1C1Z1B9_9HYPH</name>
<dbReference type="Gene3D" id="3.40.50.2300">
    <property type="match status" value="2"/>
</dbReference>
<evidence type="ECO:0000256" key="4">
    <source>
        <dbReference type="ARBA" id="ARBA00023163"/>
    </source>
</evidence>
<evidence type="ECO:0000256" key="3">
    <source>
        <dbReference type="ARBA" id="ARBA00023125"/>
    </source>
</evidence>
<dbReference type="PROSITE" id="PS50932">
    <property type="entry name" value="HTH_LACI_2"/>
    <property type="match status" value="1"/>
</dbReference>
<dbReference type="Gene3D" id="1.10.260.40">
    <property type="entry name" value="lambda repressor-like DNA-binding domains"/>
    <property type="match status" value="1"/>
</dbReference>
<dbReference type="PANTHER" id="PTHR30146:SF148">
    <property type="entry name" value="HTH-TYPE TRANSCRIPTIONAL REPRESSOR PURR-RELATED"/>
    <property type="match status" value="1"/>
</dbReference>
<dbReference type="SUPFAM" id="SSF47413">
    <property type="entry name" value="lambda repressor-like DNA-binding domains"/>
    <property type="match status" value="1"/>
</dbReference>
<dbReference type="SMART" id="SM00354">
    <property type="entry name" value="HTH_LACI"/>
    <property type="match status" value="1"/>
</dbReference>
<keyword evidence="3" id="KW-0238">DNA-binding</keyword>
<dbReference type="CDD" id="cd06288">
    <property type="entry name" value="PBP1_sucrose_transcription_regulator"/>
    <property type="match status" value="1"/>
</dbReference>
<dbReference type="InterPro" id="IPR028082">
    <property type="entry name" value="Peripla_BP_I"/>
</dbReference>
<gene>
    <name evidence="6" type="ORF">AWJ14_10925</name>
</gene>
<dbReference type="SUPFAM" id="SSF53822">
    <property type="entry name" value="Periplasmic binding protein-like I"/>
    <property type="match status" value="1"/>
</dbReference>
<dbReference type="GO" id="GO:0000976">
    <property type="term" value="F:transcription cis-regulatory region binding"/>
    <property type="evidence" value="ECO:0007669"/>
    <property type="project" value="TreeGrafter"/>
</dbReference>
<reference evidence="6 7" key="1">
    <citation type="submission" date="2015-12" db="EMBL/GenBank/DDBJ databases">
        <authorList>
            <person name="Shamseldin A."/>
            <person name="Moawad H."/>
            <person name="Abd El-Rahim W.M."/>
            <person name="Sadowsky M.J."/>
        </authorList>
    </citation>
    <scope>NUCLEOTIDE SEQUENCE [LARGE SCALE GENOMIC DNA]</scope>
    <source>
        <strain evidence="6 7">JC234</strain>
    </source>
</reference>